<evidence type="ECO:0000256" key="8">
    <source>
        <dbReference type="ARBA" id="ARBA00023136"/>
    </source>
</evidence>
<evidence type="ECO:0000313" key="11">
    <source>
        <dbReference type="EMBL" id="KYC34844.1"/>
    </source>
</evidence>
<protein>
    <recommendedName>
        <fullName evidence="9">Lipoprotein signal peptidase</fullName>
        <ecNumber evidence="9">3.4.23.36</ecNumber>
    </recommendedName>
    <alternativeName>
        <fullName evidence="9">Prolipoprotein signal peptidase</fullName>
    </alternativeName>
    <alternativeName>
        <fullName evidence="9">Signal peptidase II</fullName>
        <shortName evidence="9">SPase II</shortName>
    </alternativeName>
</protein>
<dbReference type="EMBL" id="ANNX02000064">
    <property type="protein sequence ID" value="KYC34844.1"/>
    <property type="molecule type" value="Genomic_DNA"/>
</dbReference>
<feature type="active site" evidence="9">
    <location>
        <position position="128"/>
    </location>
</feature>
<keyword evidence="12" id="KW-1185">Reference proteome</keyword>
<comment type="function">
    <text evidence="9">This protein specifically catalyzes the removal of signal peptides from prolipoproteins.</text>
</comment>
<dbReference type="PANTHER" id="PTHR33695:SF1">
    <property type="entry name" value="LIPOPROTEIN SIGNAL PEPTIDASE"/>
    <property type="match status" value="1"/>
</dbReference>
<evidence type="ECO:0000256" key="3">
    <source>
        <dbReference type="ARBA" id="ARBA00022670"/>
    </source>
</evidence>
<dbReference type="InterPro" id="IPR001872">
    <property type="entry name" value="Peptidase_A8"/>
</dbReference>
<evidence type="ECO:0000256" key="5">
    <source>
        <dbReference type="ARBA" id="ARBA00022750"/>
    </source>
</evidence>
<keyword evidence="6 9" id="KW-0378">Hydrolase</keyword>
<evidence type="ECO:0000256" key="2">
    <source>
        <dbReference type="ARBA" id="ARBA00022475"/>
    </source>
</evidence>
<evidence type="ECO:0000256" key="10">
    <source>
        <dbReference type="RuleBase" id="RU004181"/>
    </source>
</evidence>
<dbReference type="RefSeq" id="WP_017741025.1">
    <property type="nucleotide sequence ID" value="NZ_KQ976355.1"/>
</dbReference>
<evidence type="ECO:0000313" key="12">
    <source>
        <dbReference type="Proteomes" id="UP000076925"/>
    </source>
</evidence>
<comment type="similarity">
    <text evidence="1 9 10">Belongs to the peptidase A8 family.</text>
</comment>
<keyword evidence="8 9" id="KW-0472">Membrane</keyword>
<dbReference type="GO" id="GO:0006508">
    <property type="term" value="P:proteolysis"/>
    <property type="evidence" value="ECO:0007669"/>
    <property type="project" value="UniProtKB-KW"/>
</dbReference>
<dbReference type="Pfam" id="PF01252">
    <property type="entry name" value="Peptidase_A8"/>
    <property type="match status" value="1"/>
</dbReference>
<feature type="transmembrane region" description="Helical" evidence="9">
    <location>
        <begin position="124"/>
        <end position="143"/>
    </location>
</feature>
<sequence length="158" mass="17410">MPLIAATFTLTLFITWVARLWIERHLSFGVPISLIGNLLQLTREENTGVAFGFLKGSPIVPWLSLLALIVLLYFRQILGNYPTSKIALGLSVGGGLANLLDRVGDGSVTDYIDFGIGAWRYPTFNLPDIAISIGLGLVLWRALKGSKPKRCISRNIRR</sequence>
<keyword evidence="5 9" id="KW-0064">Aspartyl protease</keyword>
<comment type="pathway">
    <text evidence="9">Protein modification; lipoprotein biosynthesis (signal peptide cleavage).</text>
</comment>
<dbReference type="OrthoDB" id="9810259at2"/>
<dbReference type="HAMAP" id="MF_00161">
    <property type="entry name" value="LspA"/>
    <property type="match status" value="1"/>
</dbReference>
<dbReference type="UniPathway" id="UPA00665"/>
<evidence type="ECO:0000256" key="6">
    <source>
        <dbReference type="ARBA" id="ARBA00022801"/>
    </source>
</evidence>
<dbReference type="Proteomes" id="UP000076925">
    <property type="component" value="Unassembled WGS sequence"/>
</dbReference>
<reference evidence="11 12" key="1">
    <citation type="journal article" date="2013" name="Genome Biol. Evol.">
        <title>Genomes of Stigonematalean cyanobacteria (subsection V) and the evolution of oxygenic photosynthesis from prokaryotes to plastids.</title>
        <authorList>
            <person name="Dagan T."/>
            <person name="Roettger M."/>
            <person name="Stucken K."/>
            <person name="Landan G."/>
            <person name="Koch R."/>
            <person name="Major P."/>
            <person name="Gould S.B."/>
            <person name="Goremykin V.V."/>
            <person name="Rippka R."/>
            <person name="Tandeau de Marsac N."/>
            <person name="Gugger M."/>
            <person name="Lockhart P.J."/>
            <person name="Allen J.F."/>
            <person name="Brune I."/>
            <person name="Maus I."/>
            <person name="Puhler A."/>
            <person name="Martin W.F."/>
        </authorList>
    </citation>
    <scope>NUCLEOTIDE SEQUENCE [LARGE SCALE GENOMIC DNA]</scope>
    <source>
        <strain evidence="11 12">PCC 7110</strain>
    </source>
</reference>
<keyword evidence="7 9" id="KW-1133">Transmembrane helix</keyword>
<dbReference type="AlphaFoldDB" id="A0A139WQW8"/>
<keyword evidence="2 9" id="KW-1003">Cell membrane</keyword>
<dbReference type="GO" id="GO:0004190">
    <property type="term" value="F:aspartic-type endopeptidase activity"/>
    <property type="evidence" value="ECO:0007669"/>
    <property type="project" value="UniProtKB-UniRule"/>
</dbReference>
<comment type="catalytic activity">
    <reaction evidence="9">
        <text>Release of signal peptides from bacterial membrane prolipoproteins. Hydrolyzes -Xaa-Yaa-Zaa-|-(S,diacylglyceryl)Cys-, in which Xaa is hydrophobic (preferably Leu), and Yaa (Ala or Ser) and Zaa (Gly or Ala) have small, neutral side chains.</text>
        <dbReference type="EC" id="3.4.23.36"/>
    </reaction>
</comment>
<feature type="transmembrane region" description="Helical" evidence="9">
    <location>
        <begin position="59"/>
        <end position="74"/>
    </location>
</feature>
<evidence type="ECO:0000256" key="9">
    <source>
        <dbReference type="HAMAP-Rule" id="MF_00161"/>
    </source>
</evidence>
<gene>
    <name evidence="9" type="primary">lspA</name>
    <name evidence="11" type="ORF">WA1_49890</name>
</gene>
<feature type="active site" evidence="9">
    <location>
        <position position="110"/>
    </location>
</feature>
<organism evidence="11 12">
    <name type="scientific">Scytonema hofmannii PCC 7110</name>
    <dbReference type="NCBI Taxonomy" id="128403"/>
    <lineage>
        <taxon>Bacteria</taxon>
        <taxon>Bacillati</taxon>
        <taxon>Cyanobacteriota</taxon>
        <taxon>Cyanophyceae</taxon>
        <taxon>Nostocales</taxon>
        <taxon>Scytonemataceae</taxon>
        <taxon>Scytonema</taxon>
    </lineage>
</organism>
<comment type="subcellular location">
    <subcellularLocation>
        <location evidence="9">Cell membrane</location>
        <topology evidence="9">Multi-pass membrane protein</topology>
    </subcellularLocation>
</comment>
<proteinExistence type="inferred from homology"/>
<evidence type="ECO:0000256" key="1">
    <source>
        <dbReference type="ARBA" id="ARBA00006139"/>
    </source>
</evidence>
<dbReference type="PRINTS" id="PR00781">
    <property type="entry name" value="LIPOSIGPTASE"/>
</dbReference>
<accession>A0A139WQW8</accession>
<dbReference type="EC" id="3.4.23.36" evidence="9"/>
<dbReference type="GO" id="GO:0005886">
    <property type="term" value="C:plasma membrane"/>
    <property type="evidence" value="ECO:0007669"/>
    <property type="project" value="UniProtKB-SubCell"/>
</dbReference>
<dbReference type="PANTHER" id="PTHR33695">
    <property type="entry name" value="LIPOPROTEIN SIGNAL PEPTIDASE"/>
    <property type="match status" value="1"/>
</dbReference>
<keyword evidence="3 9" id="KW-0645">Protease</keyword>
<dbReference type="NCBIfam" id="TIGR00077">
    <property type="entry name" value="lspA"/>
    <property type="match status" value="1"/>
</dbReference>
<name>A0A139WQW8_9CYAN</name>
<dbReference type="STRING" id="128403.WA1_49890"/>
<comment type="caution">
    <text evidence="11">The sequence shown here is derived from an EMBL/GenBank/DDBJ whole genome shotgun (WGS) entry which is preliminary data.</text>
</comment>
<keyword evidence="4 9" id="KW-0812">Transmembrane</keyword>
<evidence type="ECO:0000256" key="4">
    <source>
        <dbReference type="ARBA" id="ARBA00022692"/>
    </source>
</evidence>
<comment type="caution">
    <text evidence="9">Lacks conserved residue(s) required for the propagation of feature annotation.</text>
</comment>
<evidence type="ECO:0000256" key="7">
    <source>
        <dbReference type="ARBA" id="ARBA00022989"/>
    </source>
</evidence>